<gene>
    <name evidence="2" type="ORF">BT96DRAFT_115433</name>
</gene>
<dbReference type="EMBL" id="ML769515">
    <property type="protein sequence ID" value="KAE9396365.1"/>
    <property type="molecule type" value="Genomic_DNA"/>
</dbReference>
<evidence type="ECO:0000313" key="2">
    <source>
        <dbReference type="EMBL" id="KAE9396365.1"/>
    </source>
</evidence>
<organism evidence="2 3">
    <name type="scientific">Gymnopus androsaceus JB14</name>
    <dbReference type="NCBI Taxonomy" id="1447944"/>
    <lineage>
        <taxon>Eukaryota</taxon>
        <taxon>Fungi</taxon>
        <taxon>Dikarya</taxon>
        <taxon>Basidiomycota</taxon>
        <taxon>Agaricomycotina</taxon>
        <taxon>Agaricomycetes</taxon>
        <taxon>Agaricomycetidae</taxon>
        <taxon>Agaricales</taxon>
        <taxon>Marasmiineae</taxon>
        <taxon>Omphalotaceae</taxon>
        <taxon>Gymnopus</taxon>
    </lineage>
</organism>
<proteinExistence type="predicted"/>
<accession>A0A6A4HHL0</accession>
<dbReference type="OrthoDB" id="2122982at2759"/>
<dbReference type="AlphaFoldDB" id="A0A6A4HHL0"/>
<dbReference type="Proteomes" id="UP000799118">
    <property type="component" value="Unassembled WGS sequence"/>
</dbReference>
<keyword evidence="3" id="KW-1185">Reference proteome</keyword>
<dbReference type="SUPFAM" id="SSF57850">
    <property type="entry name" value="RING/U-box"/>
    <property type="match status" value="1"/>
</dbReference>
<evidence type="ECO:0000256" key="1">
    <source>
        <dbReference type="SAM" id="MobiDB-lite"/>
    </source>
</evidence>
<feature type="region of interest" description="Disordered" evidence="1">
    <location>
        <begin position="241"/>
        <end position="273"/>
    </location>
</feature>
<protein>
    <submittedName>
        <fullName evidence="2">Uncharacterized protein</fullName>
    </submittedName>
</protein>
<sequence length="273" mass="31190">MDQEFDIFLCGTPDIERDSSSKNALSLPAQYTVSGEWGYTSSLSETRGICYFSRILETINTWGRPTRAHSLWKSACDAVLHQVYSGKGLLRTETVCEMLAQLRRGAEISRYQCLLDNQPLNDKDQAEMNKLLLVSAPWNSRFYRSVARTRFNWATLHHYTWCTVCKNIVFGDYFTCSVEGANPGTYDFCSNCRSRHDTPPTSGQSLIKRKRFDHFRDQYPLYELSTRPRFYGSLHTLDIPPSPTMDDNEIPQLPQPSLVITPMPQTPSGSGFR</sequence>
<name>A0A6A4HHL0_9AGAR</name>
<reference evidence="2" key="1">
    <citation type="journal article" date="2019" name="Environ. Microbiol.">
        <title>Fungal ecological strategies reflected in gene transcription - a case study of two litter decomposers.</title>
        <authorList>
            <person name="Barbi F."/>
            <person name="Kohler A."/>
            <person name="Barry K."/>
            <person name="Baskaran P."/>
            <person name="Daum C."/>
            <person name="Fauchery L."/>
            <person name="Ihrmark K."/>
            <person name="Kuo A."/>
            <person name="LaButti K."/>
            <person name="Lipzen A."/>
            <person name="Morin E."/>
            <person name="Grigoriev I.V."/>
            <person name="Henrissat B."/>
            <person name="Lindahl B."/>
            <person name="Martin F."/>
        </authorList>
    </citation>
    <scope>NUCLEOTIDE SEQUENCE</scope>
    <source>
        <strain evidence="2">JB14</strain>
    </source>
</reference>
<evidence type="ECO:0000313" key="3">
    <source>
        <dbReference type="Proteomes" id="UP000799118"/>
    </source>
</evidence>